<keyword evidence="5" id="KW-1185">Reference proteome</keyword>
<feature type="domain" description="WYL" evidence="1">
    <location>
        <begin position="141"/>
        <end position="208"/>
    </location>
</feature>
<evidence type="ECO:0000259" key="3">
    <source>
        <dbReference type="Pfam" id="PF25583"/>
    </source>
</evidence>
<dbReference type="PANTHER" id="PTHR34580">
    <property type="match status" value="1"/>
</dbReference>
<evidence type="ECO:0000259" key="1">
    <source>
        <dbReference type="Pfam" id="PF13280"/>
    </source>
</evidence>
<feature type="domain" description="WCX" evidence="3">
    <location>
        <begin position="238"/>
        <end position="309"/>
    </location>
</feature>
<name>A0ABY7JWT9_9ACTN</name>
<evidence type="ECO:0000313" key="4">
    <source>
        <dbReference type="EMBL" id="WAX57042.1"/>
    </source>
</evidence>
<dbReference type="InterPro" id="IPR026881">
    <property type="entry name" value="WYL_dom"/>
</dbReference>
<sequence>MTGYEQRLPRLLAMVPYFLARPGIATADAAADFGITEKQLIKDLDLLWMCGLPGHGPGDLIDLSYDGGTVTIIDDQGMRKPLRLTAEEALALVVALRTLAETPGVADSDAVRRALAKVETAAGGAVDDATVAIELDRTARLLPALRQALDDGRALRLRYYTAARDETTERVVDPLQVFDADGHSYLEGWCRRAEGVRVFRVDRIEDVHILDEPAAPPAELQPRDVTEGVYQPAAEHLLVDLRLTESYAWVADYYPVERAVEDEAGLHVSLRVSEPAWVRALVLGSGGQVQVLSPGWLAESIRTDAAAALAAYAAK</sequence>
<dbReference type="Pfam" id="PF19187">
    <property type="entry name" value="HTH_PafC"/>
    <property type="match status" value="1"/>
</dbReference>
<gene>
    <name evidence="4" type="ORF">M6B22_21365</name>
</gene>
<dbReference type="Pfam" id="PF13280">
    <property type="entry name" value="WYL"/>
    <property type="match status" value="1"/>
</dbReference>
<dbReference type="InterPro" id="IPR043839">
    <property type="entry name" value="PafC_HTH"/>
</dbReference>
<dbReference type="InterPro" id="IPR028349">
    <property type="entry name" value="PafC-like"/>
</dbReference>
<dbReference type="PIRSF" id="PIRSF016838">
    <property type="entry name" value="PafC"/>
    <property type="match status" value="1"/>
</dbReference>
<feature type="domain" description="PafC HTH" evidence="2">
    <location>
        <begin position="6"/>
        <end position="119"/>
    </location>
</feature>
<dbReference type="InterPro" id="IPR051534">
    <property type="entry name" value="CBASS_pafABC_assoc_protein"/>
</dbReference>
<reference evidence="4" key="1">
    <citation type="submission" date="2022-05" db="EMBL/GenBank/DDBJ databases">
        <title>Jatrophihabitans sp. SB3-54 whole genome sequence.</title>
        <authorList>
            <person name="Suh M.K."/>
            <person name="Eom M.K."/>
            <person name="Kim J.S."/>
            <person name="Kim H.S."/>
            <person name="Do H.E."/>
            <person name="Shin Y.K."/>
            <person name="Lee J.-S."/>
        </authorList>
    </citation>
    <scope>NUCLEOTIDE SEQUENCE</scope>
    <source>
        <strain evidence="4">SB3-54</strain>
    </source>
</reference>
<dbReference type="Pfam" id="PF25583">
    <property type="entry name" value="WCX"/>
    <property type="match status" value="1"/>
</dbReference>
<dbReference type="RefSeq" id="WP_269443577.1">
    <property type="nucleotide sequence ID" value="NZ_CP097463.1"/>
</dbReference>
<dbReference type="InterPro" id="IPR057727">
    <property type="entry name" value="WCX_dom"/>
</dbReference>
<dbReference type="PANTHER" id="PTHR34580:SF1">
    <property type="entry name" value="PROTEIN PAFC"/>
    <property type="match status" value="1"/>
</dbReference>
<organism evidence="4 5">
    <name type="scientific">Jatrophihabitans cynanchi</name>
    <dbReference type="NCBI Taxonomy" id="2944128"/>
    <lineage>
        <taxon>Bacteria</taxon>
        <taxon>Bacillati</taxon>
        <taxon>Actinomycetota</taxon>
        <taxon>Actinomycetes</taxon>
        <taxon>Jatrophihabitantales</taxon>
        <taxon>Jatrophihabitantaceae</taxon>
        <taxon>Jatrophihabitans</taxon>
    </lineage>
</organism>
<evidence type="ECO:0000313" key="5">
    <source>
        <dbReference type="Proteomes" id="UP001164693"/>
    </source>
</evidence>
<accession>A0ABY7JWT9</accession>
<dbReference type="EMBL" id="CP097463">
    <property type="protein sequence ID" value="WAX57042.1"/>
    <property type="molecule type" value="Genomic_DNA"/>
</dbReference>
<dbReference type="Proteomes" id="UP001164693">
    <property type="component" value="Chromosome"/>
</dbReference>
<evidence type="ECO:0000259" key="2">
    <source>
        <dbReference type="Pfam" id="PF19187"/>
    </source>
</evidence>
<protein>
    <submittedName>
        <fullName evidence="4">YafY family transcriptional regulator</fullName>
    </submittedName>
</protein>
<dbReference type="PROSITE" id="PS52050">
    <property type="entry name" value="WYL"/>
    <property type="match status" value="1"/>
</dbReference>
<proteinExistence type="predicted"/>